<evidence type="ECO:0000313" key="8">
    <source>
        <dbReference type="Proteomes" id="UP001164929"/>
    </source>
</evidence>
<dbReference type="GO" id="GO:0022857">
    <property type="term" value="F:transmembrane transporter activity"/>
    <property type="evidence" value="ECO:0007669"/>
    <property type="project" value="InterPro"/>
</dbReference>
<accession>A0AAD6WHQ4</accession>
<sequence>MAVGGAAKVGVFAPFPVKDQLPGVDSCVSSSPSWPKAILLGFQHYLVMLGTTVIIPSIFVLSISRGNVEKAEMINTLLFVAGINTLLQTWFGTRLPVVIGGPYAFSIPTITISLSTNNSTNVIFRSPRQVKFELSMKAVQGALVSLDSGDSLQDFSALLLQCLSGFLPDLGSMLMNSHDLLLQLYGHMPAVLAVAGAYNNKHPDTQLSCLVDRAGLISAAPWIKVPYPFQWGRPTFDAGDSTGTIIAVSRYGSATPLPPSVLSRGIGWLEDSGLFLLPIPLPIVAALYCVIFAYAASAGLGFLQFCNSIASERSSSLAFLSSWAFLCHSTSRTTFWFLIVALSTPVPPGDLLVSWTALTVCCTSQPAETVAGTGGRGSDILGKTPGVRSSIQEEHEVLEQECRTPKSKAFLSVTSTRKHAVFPPHSSFLALQFDCQNASIHGRFRVLACDPGCLAVEARRDSSEKQMSVV</sequence>
<comment type="similarity">
    <text evidence="2">Belongs to the nucleobase:cation symporter-2 (NCS2) (TC 2.A.40) family.</text>
</comment>
<evidence type="ECO:0000256" key="6">
    <source>
        <dbReference type="SAM" id="Phobius"/>
    </source>
</evidence>
<evidence type="ECO:0000256" key="5">
    <source>
        <dbReference type="ARBA" id="ARBA00023136"/>
    </source>
</evidence>
<evidence type="ECO:0000313" key="7">
    <source>
        <dbReference type="EMBL" id="KAJ7013343.1"/>
    </source>
</evidence>
<comment type="caution">
    <text evidence="7">The sequence shown here is derived from an EMBL/GenBank/DDBJ whole genome shotgun (WGS) entry which is preliminary data.</text>
</comment>
<feature type="transmembrane region" description="Helical" evidence="6">
    <location>
        <begin position="42"/>
        <end position="61"/>
    </location>
</feature>
<evidence type="ECO:0000256" key="3">
    <source>
        <dbReference type="ARBA" id="ARBA00022692"/>
    </source>
</evidence>
<evidence type="ECO:0000256" key="1">
    <source>
        <dbReference type="ARBA" id="ARBA00004141"/>
    </source>
</evidence>
<organism evidence="7 8">
    <name type="scientific">Populus alba x Populus x berolinensis</name>
    <dbReference type="NCBI Taxonomy" id="444605"/>
    <lineage>
        <taxon>Eukaryota</taxon>
        <taxon>Viridiplantae</taxon>
        <taxon>Streptophyta</taxon>
        <taxon>Embryophyta</taxon>
        <taxon>Tracheophyta</taxon>
        <taxon>Spermatophyta</taxon>
        <taxon>Magnoliopsida</taxon>
        <taxon>eudicotyledons</taxon>
        <taxon>Gunneridae</taxon>
        <taxon>Pentapetalae</taxon>
        <taxon>rosids</taxon>
        <taxon>fabids</taxon>
        <taxon>Malpighiales</taxon>
        <taxon>Salicaceae</taxon>
        <taxon>Saliceae</taxon>
        <taxon>Populus</taxon>
    </lineage>
</organism>
<dbReference type="GO" id="GO:0016020">
    <property type="term" value="C:membrane"/>
    <property type="evidence" value="ECO:0007669"/>
    <property type="project" value="UniProtKB-SubCell"/>
</dbReference>
<keyword evidence="8" id="KW-1185">Reference proteome</keyword>
<name>A0AAD6WHQ4_9ROSI</name>
<dbReference type="InterPro" id="IPR006043">
    <property type="entry name" value="NCS2"/>
</dbReference>
<evidence type="ECO:0000256" key="4">
    <source>
        <dbReference type="ARBA" id="ARBA00022989"/>
    </source>
</evidence>
<keyword evidence="4 6" id="KW-1133">Transmembrane helix</keyword>
<reference evidence="7 8" key="1">
    <citation type="journal article" date="2023" name="Mol. Ecol. Resour.">
        <title>Chromosome-level genome assembly of a triploid poplar Populus alba 'Berolinensis'.</title>
        <authorList>
            <person name="Chen S."/>
            <person name="Yu Y."/>
            <person name="Wang X."/>
            <person name="Wang S."/>
            <person name="Zhang T."/>
            <person name="Zhou Y."/>
            <person name="He R."/>
            <person name="Meng N."/>
            <person name="Wang Y."/>
            <person name="Liu W."/>
            <person name="Liu Z."/>
            <person name="Liu J."/>
            <person name="Guo Q."/>
            <person name="Huang H."/>
            <person name="Sederoff R.R."/>
            <person name="Wang G."/>
            <person name="Qu G."/>
            <person name="Chen S."/>
        </authorList>
    </citation>
    <scope>NUCLEOTIDE SEQUENCE [LARGE SCALE GENOMIC DNA]</scope>
    <source>
        <strain evidence="7">SC-2020</strain>
    </source>
</reference>
<gene>
    <name evidence="7" type="ORF">NC653_003129</name>
</gene>
<dbReference type="PANTHER" id="PTHR11119">
    <property type="entry name" value="XANTHINE-URACIL / VITAMIN C PERMEASE FAMILY MEMBER"/>
    <property type="match status" value="1"/>
</dbReference>
<evidence type="ECO:0000256" key="2">
    <source>
        <dbReference type="ARBA" id="ARBA00008821"/>
    </source>
</evidence>
<feature type="transmembrane region" description="Helical" evidence="6">
    <location>
        <begin position="279"/>
        <end position="305"/>
    </location>
</feature>
<dbReference type="AlphaFoldDB" id="A0AAD6WHQ4"/>
<dbReference type="Pfam" id="PF00860">
    <property type="entry name" value="Xan_ur_permease"/>
    <property type="match status" value="1"/>
</dbReference>
<proteinExistence type="inferred from homology"/>
<keyword evidence="3 6" id="KW-0812">Transmembrane</keyword>
<keyword evidence="5 6" id="KW-0472">Membrane</keyword>
<dbReference type="EMBL" id="JAQIZT010000001">
    <property type="protein sequence ID" value="KAJ7013343.1"/>
    <property type="molecule type" value="Genomic_DNA"/>
</dbReference>
<dbReference type="Proteomes" id="UP001164929">
    <property type="component" value="Chromosome 1"/>
</dbReference>
<comment type="subcellular location">
    <subcellularLocation>
        <location evidence="1">Membrane</location>
        <topology evidence="1">Multi-pass membrane protein</topology>
    </subcellularLocation>
</comment>
<protein>
    <submittedName>
        <fullName evidence="7">Uncharacterized protein</fullName>
    </submittedName>
</protein>